<dbReference type="OrthoDB" id="9804720at2"/>
<dbReference type="SUPFAM" id="SSF52540">
    <property type="entry name" value="P-loop containing nucleoside triphosphate hydrolases"/>
    <property type="match status" value="1"/>
</dbReference>
<dbReference type="GO" id="GO:0005737">
    <property type="term" value="C:cytoplasm"/>
    <property type="evidence" value="ECO:0007669"/>
    <property type="project" value="UniProtKB-SubCell"/>
</dbReference>
<dbReference type="Pfam" id="PF00448">
    <property type="entry name" value="SRP54"/>
    <property type="match status" value="1"/>
</dbReference>
<evidence type="ECO:0000256" key="1">
    <source>
        <dbReference type="ARBA" id="ARBA00022475"/>
    </source>
</evidence>
<evidence type="ECO:0000256" key="4">
    <source>
        <dbReference type="ARBA" id="ARBA00022801"/>
    </source>
</evidence>
<dbReference type="FunFam" id="1.20.120.140:FF:000002">
    <property type="entry name" value="Signal recognition particle receptor FtsY"/>
    <property type="match status" value="1"/>
</dbReference>
<keyword evidence="1 9" id="KW-1003">Cell membrane</keyword>
<keyword evidence="10" id="KW-0175">Coiled coil</keyword>
<evidence type="ECO:0000256" key="9">
    <source>
        <dbReference type="HAMAP-Rule" id="MF_00920"/>
    </source>
</evidence>
<keyword evidence="4 9" id="KW-0378">Hydrolase</keyword>
<evidence type="ECO:0000256" key="6">
    <source>
        <dbReference type="ARBA" id="ARBA00023136"/>
    </source>
</evidence>
<feature type="binding site" evidence="9">
    <location>
        <begin position="326"/>
        <end position="329"/>
    </location>
    <ligand>
        <name>GTP</name>
        <dbReference type="ChEBI" id="CHEBI:37565"/>
    </ligand>
</feature>
<dbReference type="SMART" id="SM00962">
    <property type="entry name" value="SRP54"/>
    <property type="match status" value="1"/>
</dbReference>
<dbReference type="GO" id="GO:0005886">
    <property type="term" value="C:plasma membrane"/>
    <property type="evidence" value="ECO:0007669"/>
    <property type="project" value="UniProtKB-SubCell"/>
</dbReference>
<accession>A0A285HJW8</accession>
<dbReference type="HAMAP" id="MF_00920">
    <property type="entry name" value="FtsY"/>
    <property type="match status" value="1"/>
</dbReference>
<keyword evidence="5 9" id="KW-0342">GTP-binding</keyword>
<feature type="binding site" evidence="9">
    <location>
        <begin position="262"/>
        <end position="266"/>
    </location>
    <ligand>
        <name>GTP</name>
        <dbReference type="ChEBI" id="CHEBI:37565"/>
    </ligand>
</feature>
<keyword evidence="7 9" id="KW-0675">Receptor</keyword>
<evidence type="ECO:0000256" key="3">
    <source>
        <dbReference type="ARBA" id="ARBA00022741"/>
    </source>
</evidence>
<proteinExistence type="inferred from homology"/>
<gene>
    <name evidence="9" type="primary">ftsY</name>
    <name evidence="12" type="ORF">SAMN06265827_12028</name>
</gene>
<protein>
    <recommendedName>
        <fullName evidence="9">Signal recognition particle receptor FtsY</fullName>
        <shortName evidence="9">SRP receptor</shortName>
        <ecNumber evidence="9">3.6.5.4</ecNumber>
    </recommendedName>
</protein>
<dbReference type="GO" id="GO:0005047">
    <property type="term" value="F:signal recognition particle binding"/>
    <property type="evidence" value="ECO:0007669"/>
    <property type="project" value="TreeGrafter"/>
</dbReference>
<dbReference type="InterPro" id="IPR036225">
    <property type="entry name" value="SRP/SRP_N"/>
</dbReference>
<evidence type="ECO:0000313" key="12">
    <source>
        <dbReference type="EMBL" id="SNY35944.1"/>
    </source>
</evidence>
<dbReference type="EC" id="3.6.5.4" evidence="9"/>
<comment type="similarity">
    <text evidence="9">Belongs to the GTP-binding SRP family. FtsY subfamily.</text>
</comment>
<feature type="coiled-coil region" evidence="10">
    <location>
        <begin position="35"/>
        <end position="70"/>
    </location>
</feature>
<dbReference type="Gene3D" id="3.40.50.300">
    <property type="entry name" value="P-loop containing nucleotide triphosphate hydrolases"/>
    <property type="match status" value="1"/>
</dbReference>
<evidence type="ECO:0000256" key="10">
    <source>
        <dbReference type="SAM" id="Coils"/>
    </source>
</evidence>
<dbReference type="EMBL" id="OBDZ01000020">
    <property type="protein sequence ID" value="SNY35944.1"/>
    <property type="molecule type" value="Genomic_DNA"/>
</dbReference>
<evidence type="ECO:0000256" key="8">
    <source>
        <dbReference type="ARBA" id="ARBA00048027"/>
    </source>
</evidence>
<evidence type="ECO:0000256" key="7">
    <source>
        <dbReference type="ARBA" id="ARBA00023170"/>
    </source>
</evidence>
<keyword evidence="6 9" id="KW-0472">Membrane</keyword>
<dbReference type="InterPro" id="IPR027417">
    <property type="entry name" value="P-loop_NTPase"/>
</dbReference>
<dbReference type="GO" id="GO:0006614">
    <property type="term" value="P:SRP-dependent cotranslational protein targeting to membrane"/>
    <property type="evidence" value="ECO:0007669"/>
    <property type="project" value="InterPro"/>
</dbReference>
<dbReference type="SMART" id="SM00382">
    <property type="entry name" value="AAA"/>
    <property type="match status" value="1"/>
</dbReference>
<dbReference type="InterPro" id="IPR004390">
    <property type="entry name" value="SR_rcpt_FtsY"/>
</dbReference>
<comment type="function">
    <text evidence="9">Involved in targeting and insertion of nascent membrane proteins into the cytoplasmic membrane. Acts as a receptor for the complex formed by the signal recognition particle (SRP) and the ribosome-nascent chain (RNC).</text>
</comment>
<keyword evidence="2 9" id="KW-0963">Cytoplasm</keyword>
<organism evidence="12 13">
    <name type="scientific">Orenia metallireducens</name>
    <dbReference type="NCBI Taxonomy" id="1413210"/>
    <lineage>
        <taxon>Bacteria</taxon>
        <taxon>Bacillati</taxon>
        <taxon>Bacillota</taxon>
        <taxon>Clostridia</taxon>
        <taxon>Halanaerobiales</taxon>
        <taxon>Halobacteroidaceae</taxon>
        <taxon>Orenia</taxon>
    </lineage>
</organism>
<dbReference type="FunFam" id="3.40.50.300:FF:000053">
    <property type="entry name" value="Signal recognition particle receptor FtsY"/>
    <property type="match status" value="1"/>
</dbReference>
<evidence type="ECO:0000259" key="11">
    <source>
        <dbReference type="PROSITE" id="PS00300"/>
    </source>
</evidence>
<dbReference type="InterPro" id="IPR003593">
    <property type="entry name" value="AAA+_ATPase"/>
</dbReference>
<dbReference type="NCBIfam" id="TIGR00064">
    <property type="entry name" value="ftsY"/>
    <property type="match status" value="1"/>
</dbReference>
<dbReference type="Pfam" id="PF02881">
    <property type="entry name" value="SRP54_N"/>
    <property type="match status" value="1"/>
</dbReference>
<comment type="catalytic activity">
    <reaction evidence="8 9">
        <text>GTP + H2O = GDP + phosphate + H(+)</text>
        <dbReference type="Rhea" id="RHEA:19669"/>
        <dbReference type="ChEBI" id="CHEBI:15377"/>
        <dbReference type="ChEBI" id="CHEBI:15378"/>
        <dbReference type="ChEBI" id="CHEBI:37565"/>
        <dbReference type="ChEBI" id="CHEBI:43474"/>
        <dbReference type="ChEBI" id="CHEBI:58189"/>
        <dbReference type="EC" id="3.6.5.4"/>
    </reaction>
</comment>
<dbReference type="InterPro" id="IPR013822">
    <property type="entry name" value="Signal_recog_particl_SRP54_hlx"/>
</dbReference>
<dbReference type="CDD" id="cd17874">
    <property type="entry name" value="FtsY"/>
    <property type="match status" value="1"/>
</dbReference>
<feature type="binding site" evidence="9">
    <location>
        <begin position="180"/>
        <end position="187"/>
    </location>
    <ligand>
        <name>GTP</name>
        <dbReference type="ChEBI" id="CHEBI:37565"/>
    </ligand>
</feature>
<evidence type="ECO:0000256" key="5">
    <source>
        <dbReference type="ARBA" id="ARBA00023134"/>
    </source>
</evidence>
<dbReference type="SMART" id="SM00963">
    <property type="entry name" value="SRP54_N"/>
    <property type="match status" value="1"/>
</dbReference>
<dbReference type="GO" id="GO:0003924">
    <property type="term" value="F:GTPase activity"/>
    <property type="evidence" value="ECO:0007669"/>
    <property type="project" value="UniProtKB-UniRule"/>
</dbReference>
<feature type="domain" description="SRP54-type proteins GTP-binding" evidence="11">
    <location>
        <begin position="347"/>
        <end position="360"/>
    </location>
</feature>
<dbReference type="PANTHER" id="PTHR43134">
    <property type="entry name" value="SIGNAL RECOGNITION PARTICLE RECEPTOR SUBUNIT ALPHA"/>
    <property type="match status" value="1"/>
</dbReference>
<keyword evidence="3 9" id="KW-0547">Nucleotide-binding</keyword>
<comment type="subcellular location">
    <subcellularLocation>
        <location evidence="9">Cell membrane</location>
        <topology evidence="9">Peripheral membrane protein</topology>
        <orientation evidence="9">Cytoplasmic side</orientation>
    </subcellularLocation>
    <subcellularLocation>
        <location evidence="9">Cytoplasm</location>
    </subcellularLocation>
</comment>
<dbReference type="SUPFAM" id="SSF47364">
    <property type="entry name" value="Domain of the SRP/SRP receptor G-proteins"/>
    <property type="match status" value="1"/>
</dbReference>
<sequence length="375" mass="41373">MLKKIFGFAKKKKKEEEVQKVEEVTRVEELNQPQEEEITEEVGQKKEVVAQQEEEKIEEEVAEVKEPQQEEQKLSFFGRLKKGLSKTRNGFVAQVENLFSKFTSIDEELFEELEEILIQADVGVHTTMNLVDDLREKAKEENIKEPKDLNELFKNQLIEILSQGEEKEDSEQPTILMVVGVNGAGKTTTIGKIAQRTKEAGMKVLLGAGDTFRAAAIDQLKVWGSRVGVDIIAHQEGADSAAVAYDAVQAAKSRGVDLLIVDTAGRLHTQSNLMQELEKVKRVITREAGEMRVEVLLVLDATTGQNAVNQAKLFNDAVAIDGIALTKLDGTAKGGVVIAIKEELGIPIKLIGVGESAEDLQDFEAESFIEALFNG</sequence>
<dbReference type="Proteomes" id="UP000219573">
    <property type="component" value="Unassembled WGS sequence"/>
</dbReference>
<dbReference type="InterPro" id="IPR000897">
    <property type="entry name" value="SRP54_GTPase_dom"/>
</dbReference>
<dbReference type="InterPro" id="IPR042101">
    <property type="entry name" value="SRP54_N_sf"/>
</dbReference>
<keyword evidence="13" id="KW-1185">Reference proteome</keyword>
<dbReference type="PANTHER" id="PTHR43134:SF1">
    <property type="entry name" value="SIGNAL RECOGNITION PARTICLE RECEPTOR SUBUNIT ALPHA"/>
    <property type="match status" value="1"/>
</dbReference>
<evidence type="ECO:0000256" key="2">
    <source>
        <dbReference type="ARBA" id="ARBA00022490"/>
    </source>
</evidence>
<dbReference type="PROSITE" id="PS00300">
    <property type="entry name" value="SRP54"/>
    <property type="match status" value="1"/>
</dbReference>
<dbReference type="Gene3D" id="1.20.120.140">
    <property type="entry name" value="Signal recognition particle SRP54, nucleotide-binding domain"/>
    <property type="match status" value="1"/>
</dbReference>
<evidence type="ECO:0000313" key="13">
    <source>
        <dbReference type="Proteomes" id="UP000219573"/>
    </source>
</evidence>
<dbReference type="GO" id="GO:0005525">
    <property type="term" value="F:GTP binding"/>
    <property type="evidence" value="ECO:0007669"/>
    <property type="project" value="UniProtKB-UniRule"/>
</dbReference>
<dbReference type="RefSeq" id="WP_097018574.1">
    <property type="nucleotide sequence ID" value="NZ_OBDZ01000020.1"/>
</dbReference>
<reference evidence="13" key="1">
    <citation type="submission" date="2017-09" db="EMBL/GenBank/DDBJ databases">
        <authorList>
            <person name="Varghese N."/>
            <person name="Submissions S."/>
        </authorList>
    </citation>
    <scope>NUCLEOTIDE SEQUENCE [LARGE SCALE GENOMIC DNA]</scope>
    <source>
        <strain evidence="13">MSL47</strain>
    </source>
</reference>
<dbReference type="AlphaFoldDB" id="A0A285HJW8"/>
<dbReference type="STRING" id="1413210.U472_06070"/>
<comment type="subunit">
    <text evidence="9">Part of the signal recognition particle protein translocation system, which is composed of SRP and FtsY.</text>
</comment>
<name>A0A285HJW8_9FIRM</name>